<accession>A0A2P2PUH6</accession>
<name>A0A2P2PUH6_RHIMU</name>
<proteinExistence type="predicted"/>
<dbReference type="EMBL" id="GGEC01077918">
    <property type="protein sequence ID" value="MBX58402.1"/>
    <property type="molecule type" value="Transcribed_RNA"/>
</dbReference>
<dbReference type="AlphaFoldDB" id="A0A2P2PUH6"/>
<organism evidence="1">
    <name type="scientific">Rhizophora mucronata</name>
    <name type="common">Asiatic mangrove</name>
    <dbReference type="NCBI Taxonomy" id="61149"/>
    <lineage>
        <taxon>Eukaryota</taxon>
        <taxon>Viridiplantae</taxon>
        <taxon>Streptophyta</taxon>
        <taxon>Embryophyta</taxon>
        <taxon>Tracheophyta</taxon>
        <taxon>Spermatophyta</taxon>
        <taxon>Magnoliopsida</taxon>
        <taxon>eudicotyledons</taxon>
        <taxon>Gunneridae</taxon>
        <taxon>Pentapetalae</taxon>
        <taxon>rosids</taxon>
        <taxon>fabids</taxon>
        <taxon>Malpighiales</taxon>
        <taxon>Rhizophoraceae</taxon>
        <taxon>Rhizophora</taxon>
    </lineage>
</organism>
<reference evidence="1" key="1">
    <citation type="submission" date="2018-02" db="EMBL/GenBank/DDBJ databases">
        <title>Rhizophora mucronata_Transcriptome.</title>
        <authorList>
            <person name="Meera S.P."/>
            <person name="Sreeshan A."/>
            <person name="Augustine A."/>
        </authorList>
    </citation>
    <scope>NUCLEOTIDE SEQUENCE</scope>
    <source>
        <tissue evidence="1">Leaf</tissue>
    </source>
</reference>
<evidence type="ECO:0000313" key="1">
    <source>
        <dbReference type="EMBL" id="MBX58402.1"/>
    </source>
</evidence>
<sequence>MLPRVFFFLFHSVMVL</sequence>
<protein>
    <submittedName>
        <fullName evidence="1">Uncharacterized protein</fullName>
    </submittedName>
</protein>